<organism evidence="3 4">
    <name type="scientific">Micractinium conductrix</name>
    <dbReference type="NCBI Taxonomy" id="554055"/>
    <lineage>
        <taxon>Eukaryota</taxon>
        <taxon>Viridiplantae</taxon>
        <taxon>Chlorophyta</taxon>
        <taxon>core chlorophytes</taxon>
        <taxon>Trebouxiophyceae</taxon>
        <taxon>Chlorellales</taxon>
        <taxon>Chlorellaceae</taxon>
        <taxon>Chlorella clade</taxon>
        <taxon>Micractinium</taxon>
    </lineage>
</organism>
<proteinExistence type="inferred from homology"/>
<dbReference type="SUPFAM" id="SSF56815">
    <property type="entry name" value="Sec1/munc18-like (SM) proteins"/>
    <property type="match status" value="1"/>
</dbReference>
<evidence type="ECO:0000313" key="4">
    <source>
        <dbReference type="Proteomes" id="UP000239649"/>
    </source>
</evidence>
<keyword evidence="4" id="KW-1185">Reference proteome</keyword>
<comment type="caution">
    <text evidence="3">The sequence shown here is derived from an EMBL/GenBank/DDBJ whole genome shotgun (WGS) entry which is preliminary data.</text>
</comment>
<dbReference type="GO" id="GO:0016192">
    <property type="term" value="P:vesicle-mediated transport"/>
    <property type="evidence" value="ECO:0007669"/>
    <property type="project" value="InterPro"/>
</dbReference>
<dbReference type="Gene3D" id="3.40.50.1910">
    <property type="match status" value="2"/>
</dbReference>
<name>A0A2P6V093_9CHLO</name>
<dbReference type="Gene3D" id="1.25.40.850">
    <property type="match status" value="1"/>
</dbReference>
<reference evidence="3 4" key="1">
    <citation type="journal article" date="2018" name="Plant J.">
        <title>Genome sequences of Chlorella sorokiniana UTEX 1602 and Micractinium conductrix SAG 241.80: implications to maltose excretion by a green alga.</title>
        <authorList>
            <person name="Arriola M.B."/>
            <person name="Velmurugan N."/>
            <person name="Zhang Y."/>
            <person name="Plunkett M.H."/>
            <person name="Hondzo H."/>
            <person name="Barney B.M."/>
        </authorList>
    </citation>
    <scope>NUCLEOTIDE SEQUENCE [LARGE SCALE GENOMIC DNA]</scope>
    <source>
        <strain evidence="3 4">SAG 241.80</strain>
    </source>
</reference>
<evidence type="ECO:0000313" key="3">
    <source>
        <dbReference type="EMBL" id="PSC67512.1"/>
    </source>
</evidence>
<feature type="compositionally biased region" description="Basic and acidic residues" evidence="2">
    <location>
        <begin position="551"/>
        <end position="560"/>
    </location>
</feature>
<dbReference type="InterPro" id="IPR043155">
    <property type="entry name" value="VPS33_dom3b"/>
</dbReference>
<dbReference type="Gene3D" id="3.40.50.2060">
    <property type="match status" value="1"/>
</dbReference>
<dbReference type="InterPro" id="IPR043154">
    <property type="entry name" value="Sec-1-like_dom1"/>
</dbReference>
<gene>
    <name evidence="3" type="ORF">C2E20_8803</name>
</gene>
<comment type="similarity">
    <text evidence="1">Belongs to the STXBP/unc-18/SEC1 family.</text>
</comment>
<accession>A0A2P6V093</accession>
<dbReference type="PANTHER" id="PTHR11679">
    <property type="entry name" value="VESICLE PROTEIN SORTING-ASSOCIATED"/>
    <property type="match status" value="1"/>
</dbReference>
<evidence type="ECO:0000256" key="1">
    <source>
        <dbReference type="ARBA" id="ARBA00009884"/>
    </source>
</evidence>
<dbReference type="InterPro" id="IPR036045">
    <property type="entry name" value="Sec1-like_sf"/>
</dbReference>
<dbReference type="OrthoDB" id="10262287at2759"/>
<dbReference type="Pfam" id="PF00995">
    <property type="entry name" value="Sec1"/>
    <property type="match status" value="1"/>
</dbReference>
<dbReference type="STRING" id="554055.A0A2P6V093"/>
<dbReference type="Proteomes" id="UP000239649">
    <property type="component" value="Unassembled WGS sequence"/>
</dbReference>
<dbReference type="EMBL" id="LHPF02000056">
    <property type="protein sequence ID" value="PSC67512.1"/>
    <property type="molecule type" value="Genomic_DNA"/>
</dbReference>
<feature type="region of interest" description="Disordered" evidence="2">
    <location>
        <begin position="546"/>
        <end position="565"/>
    </location>
</feature>
<dbReference type="InterPro" id="IPR027482">
    <property type="entry name" value="Sec1-like_dom2"/>
</dbReference>
<dbReference type="AlphaFoldDB" id="A0A2P6V093"/>
<dbReference type="InterPro" id="IPR001619">
    <property type="entry name" value="Sec1-like"/>
</dbReference>
<sequence>MASKFAPTLDKGPLPLKPIRDSARRALLDALDAIRGRKALVLEPHWAAPLGLVADALTLKEHGVEAFCLLEAQPSVVDALLERGVRQVVYLAHGGLAVAQAVAQHIKMCQSGGSRAGHTFDFSLVLMPRRTAVAEKILEERGILGDVAIRELPLDWIPLDDDLLSLELPQAFKELVVDRDRSSLFYVARALHGLQQQWGTVPHIKAKGDAAAAVQRIMSRMRQEQGKDAPAAGPDGIDTLILLDRSVDIVTPMCTQLTYEGLLDEVFGLACGQLRAPDGAAAAAAGDGGGAAAGGAAAAAGAAGGKKVYGLNSGDAVFRETRDKFYVGARKWLNDTLRTIQQFRDQGMHTADINALRGFVAELKEKFVRLPLHSSLVEQLAGAIQAPGFVARQQVEAGLLDEADEMAAIEDLVLQGEGLLPVLRLLLLYCAVHGGVPKRYYDNLRRDLLNTYGHQHVLTLSALAKAGLLARREGRRSAFPAAKQQLRLLLQEGEVIDEASPQDIHFAYAGYAPLSVRLVQQALSPQGWAGIESLLQQLPGQQLEVVQGSDEQGRPTERRQGSGRAAAEAAEAAASGRRRKVMVVFIGGATYAEVSALRFLSQKGICNCDFLVATTAMCTGSSLLAGLLPGGGSGGSGAAEP</sequence>
<evidence type="ECO:0000256" key="2">
    <source>
        <dbReference type="SAM" id="MobiDB-lite"/>
    </source>
</evidence>
<protein>
    <submittedName>
        <fullName evidence="3">Vacuolar -sorting-associated 33-like protein</fullName>
    </submittedName>
</protein>